<dbReference type="Proteomes" id="UP000269721">
    <property type="component" value="Unassembled WGS sequence"/>
</dbReference>
<dbReference type="InterPro" id="IPR000210">
    <property type="entry name" value="BTB/POZ_dom"/>
</dbReference>
<proteinExistence type="predicted"/>
<evidence type="ECO:0000313" key="3">
    <source>
        <dbReference type="EMBL" id="RKO93828.1"/>
    </source>
</evidence>
<evidence type="ECO:0000259" key="2">
    <source>
        <dbReference type="SMART" id="SM00225"/>
    </source>
</evidence>
<evidence type="ECO:0000256" key="1">
    <source>
        <dbReference type="SAM" id="Coils"/>
    </source>
</evidence>
<dbReference type="PANTHER" id="PTHR11145:SF8">
    <property type="entry name" value="RE57120P"/>
    <property type="match status" value="1"/>
</dbReference>
<dbReference type="InterPro" id="IPR003131">
    <property type="entry name" value="T1-type_BTB"/>
</dbReference>
<dbReference type="PANTHER" id="PTHR11145">
    <property type="entry name" value="BTB/POZ DOMAIN-CONTAINING ADAPTER FOR CUL3-MEDIATED RHOA DEGRADATION PROTEIN FAMILY MEMBER"/>
    <property type="match status" value="1"/>
</dbReference>
<dbReference type="SUPFAM" id="SSF54695">
    <property type="entry name" value="POZ domain"/>
    <property type="match status" value="1"/>
</dbReference>
<reference evidence="4" key="1">
    <citation type="journal article" date="2018" name="Nat. Microbiol.">
        <title>Leveraging single-cell genomics to expand the fungal tree of life.</title>
        <authorList>
            <person name="Ahrendt S.R."/>
            <person name="Quandt C.A."/>
            <person name="Ciobanu D."/>
            <person name="Clum A."/>
            <person name="Salamov A."/>
            <person name="Andreopoulos B."/>
            <person name="Cheng J.F."/>
            <person name="Woyke T."/>
            <person name="Pelin A."/>
            <person name="Henrissat B."/>
            <person name="Reynolds N.K."/>
            <person name="Benny G.L."/>
            <person name="Smith M.E."/>
            <person name="James T.Y."/>
            <person name="Grigoriev I.V."/>
        </authorList>
    </citation>
    <scope>NUCLEOTIDE SEQUENCE [LARGE SCALE GENOMIC DNA]</scope>
</reference>
<sequence length="283" mass="31199">MNDRTSPALEEATRALELQVTNLEAASASSERQGAVARSELIKFADLTSKAMHVEDSKAVSKARELCRGARDIAAASLSLADRAREELNRVKKERKELEAYRLQLEKIREQMAVLERKQTTKVKLNVGGYHFETSVDTLRSAGDSFFTCLFDGKWIANPDESDGSIFIDRDGRNFHHILNHLRDGSKAILPADAETLKNIANEADFFGLLDLAILARGKGGVFSFASFVLVMHSTARSICFGRSVRFALCGVVVGPAVKRRFRVVADTRVYLPPLAASSRSVP</sequence>
<dbReference type="GO" id="GO:0051260">
    <property type="term" value="P:protein homooligomerization"/>
    <property type="evidence" value="ECO:0007669"/>
    <property type="project" value="InterPro"/>
</dbReference>
<dbReference type="OrthoDB" id="2414723at2759"/>
<dbReference type="EMBL" id="KZ994104">
    <property type="protein sequence ID" value="RKO93828.1"/>
    <property type="molecule type" value="Genomic_DNA"/>
</dbReference>
<feature type="non-terminal residue" evidence="3">
    <location>
        <position position="283"/>
    </location>
</feature>
<keyword evidence="1" id="KW-0175">Coiled coil</keyword>
<dbReference type="InterPro" id="IPR045068">
    <property type="entry name" value="BACURD1-3"/>
</dbReference>
<protein>
    <submittedName>
        <fullName evidence="3">BTB/POZ protein</fullName>
    </submittedName>
</protein>
<dbReference type="AlphaFoldDB" id="A0A4P9WPY5"/>
<name>A0A4P9WPY5_9FUNG</name>
<feature type="coiled-coil region" evidence="1">
    <location>
        <begin position="74"/>
        <end position="118"/>
    </location>
</feature>
<evidence type="ECO:0000313" key="4">
    <source>
        <dbReference type="Proteomes" id="UP000269721"/>
    </source>
</evidence>
<accession>A0A4P9WPY5</accession>
<keyword evidence="4" id="KW-1185">Reference proteome</keyword>
<organism evidence="3 4">
    <name type="scientific">Blyttiomyces helicus</name>
    <dbReference type="NCBI Taxonomy" id="388810"/>
    <lineage>
        <taxon>Eukaryota</taxon>
        <taxon>Fungi</taxon>
        <taxon>Fungi incertae sedis</taxon>
        <taxon>Chytridiomycota</taxon>
        <taxon>Chytridiomycota incertae sedis</taxon>
        <taxon>Chytridiomycetes</taxon>
        <taxon>Chytridiomycetes incertae sedis</taxon>
        <taxon>Blyttiomyces</taxon>
    </lineage>
</organism>
<dbReference type="InterPro" id="IPR011333">
    <property type="entry name" value="SKP1/BTB/POZ_sf"/>
</dbReference>
<feature type="domain" description="BTB" evidence="2">
    <location>
        <begin position="121"/>
        <end position="224"/>
    </location>
</feature>
<dbReference type="SMART" id="SM00225">
    <property type="entry name" value="BTB"/>
    <property type="match status" value="1"/>
</dbReference>
<gene>
    <name evidence="3" type="ORF">BDK51DRAFT_31253</name>
</gene>
<dbReference type="Pfam" id="PF02214">
    <property type="entry name" value="BTB_2"/>
    <property type="match status" value="1"/>
</dbReference>
<dbReference type="Gene3D" id="3.30.710.10">
    <property type="entry name" value="Potassium Channel Kv1.1, Chain A"/>
    <property type="match status" value="1"/>
</dbReference>